<dbReference type="PANTHER" id="PTHR36206">
    <property type="entry name" value="ASPERCRYPTIN BIOSYNTHESIS CLUSTER-SPECIFIC TRANSCRIPTION REGULATOR ATNN-RELATED"/>
    <property type="match status" value="1"/>
</dbReference>
<proteinExistence type="predicted"/>
<dbReference type="Pfam" id="PF00172">
    <property type="entry name" value="Zn_clus"/>
    <property type="match status" value="1"/>
</dbReference>
<evidence type="ECO:0000313" key="8">
    <source>
        <dbReference type="EMBL" id="KAF9871451.1"/>
    </source>
</evidence>
<dbReference type="OrthoDB" id="2593732at2759"/>
<reference evidence="8" key="1">
    <citation type="submission" date="2020-03" db="EMBL/GenBank/DDBJ databases">
        <authorList>
            <person name="He L."/>
        </authorList>
    </citation>
    <scope>NUCLEOTIDE SEQUENCE</scope>
    <source>
        <strain evidence="8">CkLH20</strain>
    </source>
</reference>
<dbReference type="GO" id="GO:0000981">
    <property type="term" value="F:DNA-binding transcription factor activity, RNA polymerase II-specific"/>
    <property type="evidence" value="ECO:0007669"/>
    <property type="project" value="InterPro"/>
</dbReference>
<feature type="domain" description="Zn(2)-C6 fungal-type" evidence="7">
    <location>
        <begin position="12"/>
        <end position="40"/>
    </location>
</feature>
<dbReference type="SUPFAM" id="SSF57701">
    <property type="entry name" value="Zn2/Cys6 DNA-binding domain"/>
    <property type="match status" value="1"/>
</dbReference>
<dbReference type="PROSITE" id="PS50048">
    <property type="entry name" value="ZN2_CY6_FUNGAL_2"/>
    <property type="match status" value="1"/>
</dbReference>
<evidence type="ECO:0000256" key="1">
    <source>
        <dbReference type="ARBA" id="ARBA00022723"/>
    </source>
</evidence>
<evidence type="ECO:0000256" key="4">
    <source>
        <dbReference type="ARBA" id="ARBA00023125"/>
    </source>
</evidence>
<reference evidence="8" key="2">
    <citation type="submission" date="2020-11" db="EMBL/GenBank/DDBJ databases">
        <title>Whole genome sequencing of Colletotrichum sp.</title>
        <authorList>
            <person name="Li H."/>
        </authorList>
    </citation>
    <scope>NUCLEOTIDE SEQUENCE</scope>
    <source>
        <strain evidence="8">CkLH20</strain>
    </source>
</reference>
<dbReference type="Proteomes" id="UP000781932">
    <property type="component" value="Unassembled WGS sequence"/>
</dbReference>
<evidence type="ECO:0000259" key="7">
    <source>
        <dbReference type="PROSITE" id="PS50048"/>
    </source>
</evidence>
<dbReference type="RefSeq" id="XP_038740912.1">
    <property type="nucleotide sequence ID" value="XM_038893812.1"/>
</dbReference>
<dbReference type="GO" id="GO:0003677">
    <property type="term" value="F:DNA binding"/>
    <property type="evidence" value="ECO:0007669"/>
    <property type="project" value="UniProtKB-KW"/>
</dbReference>
<dbReference type="CDD" id="cd00067">
    <property type="entry name" value="GAL4"/>
    <property type="match status" value="1"/>
</dbReference>
<comment type="caution">
    <text evidence="8">The sequence shown here is derived from an EMBL/GenBank/DDBJ whole genome shotgun (WGS) entry which is preliminary data.</text>
</comment>
<name>A0A9P6HYI3_9PEZI</name>
<dbReference type="Gene3D" id="4.10.240.10">
    <property type="entry name" value="Zn(2)-C6 fungal-type DNA-binding domain"/>
    <property type="match status" value="1"/>
</dbReference>
<evidence type="ECO:0000256" key="2">
    <source>
        <dbReference type="ARBA" id="ARBA00022833"/>
    </source>
</evidence>
<accession>A0A9P6HYI3</accession>
<dbReference type="PANTHER" id="PTHR36206:SF16">
    <property type="entry name" value="TRANSCRIPTION FACTOR DOMAIN-CONTAINING PROTEIN-RELATED"/>
    <property type="match status" value="1"/>
</dbReference>
<keyword evidence="1" id="KW-0479">Metal-binding</keyword>
<keyword evidence="3" id="KW-0805">Transcription regulation</keyword>
<protein>
    <submittedName>
        <fullName evidence="8">C6 zinc finger domain protein</fullName>
    </submittedName>
</protein>
<gene>
    <name evidence="8" type="ORF">CkaCkLH20_11098</name>
</gene>
<dbReference type="SMART" id="SM00066">
    <property type="entry name" value="GAL4"/>
    <property type="match status" value="1"/>
</dbReference>
<keyword evidence="9" id="KW-1185">Reference proteome</keyword>
<sequence length="528" mass="60878">MARKGSRKVRTGCYTCKVRKVKCDETKPKCLKCANTGRRCDGYPAPLGSELRPLQPQAISIFPGVNSQIENRAIQFFCEMAGPNLPGATDPFFWTHLVMQFSRFEPAVRHSLIAISSLYEDVSQTRTTPTWQRSHTLQDNNLALTHYNSAIKEIVNMEDQGLVLLVCVLFICIELLQLNREAALRHCTHGTAILKSFENTSYHWVREWLTPLFRRLTTLHYFFGDRVELPDLSTLSIEPPTLFSDFNEAEAMVDDIFNQSFQLIRRGYPYRTGDKRHHQPTSDLVKEQKSIQHRLDRWYTMFTNLDNRSTSPEDMIRGIPRVFALARYRVSRIWSAMALNPSEMDYDNFEDDFRQLVQELSEWADERIKYRSRNNFEFEMGFIPLISFIVMKCRYLDLRVEALNCLKVLAAPREALWQKDGMYALTRRIIEVEHGLSLDASGRLDSDVDPTYPGLPPEEVRVAHVVTEFLGARDNEFYGNEVCGKKVVFLLRGPGDQVVFRPDVLENEPAVPLPAWSPATTEEEVMSQ</sequence>
<organism evidence="8 9">
    <name type="scientific">Colletotrichum karsti</name>
    <dbReference type="NCBI Taxonomy" id="1095194"/>
    <lineage>
        <taxon>Eukaryota</taxon>
        <taxon>Fungi</taxon>
        <taxon>Dikarya</taxon>
        <taxon>Ascomycota</taxon>
        <taxon>Pezizomycotina</taxon>
        <taxon>Sordariomycetes</taxon>
        <taxon>Hypocreomycetidae</taxon>
        <taxon>Glomerellales</taxon>
        <taxon>Glomerellaceae</taxon>
        <taxon>Colletotrichum</taxon>
        <taxon>Colletotrichum boninense species complex</taxon>
    </lineage>
</organism>
<dbReference type="AlphaFoldDB" id="A0A9P6HYI3"/>
<keyword evidence="4" id="KW-0238">DNA-binding</keyword>
<evidence type="ECO:0000256" key="6">
    <source>
        <dbReference type="ARBA" id="ARBA00023242"/>
    </source>
</evidence>
<evidence type="ECO:0000256" key="3">
    <source>
        <dbReference type="ARBA" id="ARBA00023015"/>
    </source>
</evidence>
<dbReference type="InterPro" id="IPR001138">
    <property type="entry name" value="Zn2Cys6_DnaBD"/>
</dbReference>
<dbReference type="GO" id="GO:0008270">
    <property type="term" value="F:zinc ion binding"/>
    <property type="evidence" value="ECO:0007669"/>
    <property type="project" value="InterPro"/>
</dbReference>
<keyword evidence="2" id="KW-0862">Zinc</keyword>
<keyword evidence="6" id="KW-0539">Nucleus</keyword>
<dbReference type="InterPro" id="IPR052360">
    <property type="entry name" value="Transcr_Regulatory_Proteins"/>
</dbReference>
<dbReference type="InterPro" id="IPR036864">
    <property type="entry name" value="Zn2-C6_fun-type_DNA-bd_sf"/>
</dbReference>
<evidence type="ECO:0000313" key="9">
    <source>
        <dbReference type="Proteomes" id="UP000781932"/>
    </source>
</evidence>
<keyword evidence="5" id="KW-0804">Transcription</keyword>
<dbReference type="GeneID" id="62166886"/>
<evidence type="ECO:0000256" key="5">
    <source>
        <dbReference type="ARBA" id="ARBA00023163"/>
    </source>
</evidence>
<dbReference type="PROSITE" id="PS00463">
    <property type="entry name" value="ZN2_CY6_FUNGAL_1"/>
    <property type="match status" value="1"/>
</dbReference>
<dbReference type="EMBL" id="JAATWM020000045">
    <property type="protein sequence ID" value="KAF9871451.1"/>
    <property type="molecule type" value="Genomic_DNA"/>
</dbReference>